<organism evidence="4 5">
    <name type="scientific">Microdochium bolleyi</name>
    <dbReference type="NCBI Taxonomy" id="196109"/>
    <lineage>
        <taxon>Eukaryota</taxon>
        <taxon>Fungi</taxon>
        <taxon>Dikarya</taxon>
        <taxon>Ascomycota</taxon>
        <taxon>Pezizomycotina</taxon>
        <taxon>Sordariomycetes</taxon>
        <taxon>Xylariomycetidae</taxon>
        <taxon>Xylariales</taxon>
        <taxon>Microdochiaceae</taxon>
        <taxon>Microdochium</taxon>
    </lineage>
</organism>
<proteinExistence type="predicted"/>
<dbReference type="SUPFAM" id="SSF53474">
    <property type="entry name" value="alpha/beta-Hydrolases"/>
    <property type="match status" value="1"/>
</dbReference>
<evidence type="ECO:0000259" key="3">
    <source>
        <dbReference type="Pfam" id="PF07859"/>
    </source>
</evidence>
<keyword evidence="1 4" id="KW-0378">Hydrolase</keyword>
<dbReference type="EMBL" id="KQ964245">
    <property type="protein sequence ID" value="KXJ97302.1"/>
    <property type="molecule type" value="Genomic_DNA"/>
</dbReference>
<name>A0A136JJI2_9PEZI</name>
<dbReference type="STRING" id="196109.A0A136JJI2"/>
<keyword evidence="5" id="KW-1185">Reference proteome</keyword>
<dbReference type="AlphaFoldDB" id="A0A136JJI2"/>
<dbReference type="PANTHER" id="PTHR48081:SF8">
    <property type="entry name" value="ALPHA_BETA HYDROLASE FOLD-3 DOMAIN-CONTAINING PROTEIN-RELATED"/>
    <property type="match status" value="1"/>
</dbReference>
<dbReference type="InterPro" id="IPR050300">
    <property type="entry name" value="GDXG_lipolytic_enzyme"/>
</dbReference>
<dbReference type="OrthoDB" id="408631at2759"/>
<feature type="compositionally biased region" description="Basic and acidic residues" evidence="2">
    <location>
        <begin position="289"/>
        <end position="302"/>
    </location>
</feature>
<dbReference type="GO" id="GO:0016787">
    <property type="term" value="F:hydrolase activity"/>
    <property type="evidence" value="ECO:0007669"/>
    <property type="project" value="UniProtKB-KW"/>
</dbReference>
<dbReference type="InterPro" id="IPR029058">
    <property type="entry name" value="AB_hydrolase_fold"/>
</dbReference>
<dbReference type="Pfam" id="PF07859">
    <property type="entry name" value="Abhydrolase_3"/>
    <property type="match status" value="1"/>
</dbReference>
<evidence type="ECO:0000313" key="5">
    <source>
        <dbReference type="Proteomes" id="UP000070501"/>
    </source>
</evidence>
<dbReference type="Proteomes" id="UP000070501">
    <property type="component" value="Unassembled WGS sequence"/>
</dbReference>
<dbReference type="Gene3D" id="3.40.50.1820">
    <property type="entry name" value="alpha/beta hydrolase"/>
    <property type="match status" value="1"/>
</dbReference>
<dbReference type="InterPro" id="IPR013094">
    <property type="entry name" value="AB_hydrolase_3"/>
</dbReference>
<gene>
    <name evidence="4" type="ORF">Micbo1qcDRAFT_156137</name>
</gene>
<accession>A0A136JJI2</accession>
<dbReference type="InParanoid" id="A0A136JJI2"/>
<evidence type="ECO:0000256" key="2">
    <source>
        <dbReference type="SAM" id="MobiDB-lite"/>
    </source>
</evidence>
<evidence type="ECO:0000313" key="4">
    <source>
        <dbReference type="EMBL" id="KXJ97302.1"/>
    </source>
</evidence>
<protein>
    <submittedName>
        <fullName evidence="4">Alpha/Beta hydrolase protein</fullName>
    </submittedName>
</protein>
<evidence type="ECO:0000256" key="1">
    <source>
        <dbReference type="ARBA" id="ARBA00022801"/>
    </source>
</evidence>
<dbReference type="PANTHER" id="PTHR48081">
    <property type="entry name" value="AB HYDROLASE SUPERFAMILY PROTEIN C4A8.06C"/>
    <property type="match status" value="1"/>
</dbReference>
<feature type="domain" description="Alpha/beta hydrolase fold-3" evidence="3">
    <location>
        <begin position="90"/>
        <end position="289"/>
    </location>
</feature>
<sequence>MTDADLSAAAVRAVHPHSPFLTALQYGAISWSLKGFVNSTLLLRKVSAWWNNDPNTADLVKTYQCRPSLPIRIFFPKGYERNSKTPLPTVFVIHGGGFLVGDPMDDDLVNRRFADTHNVLVVELNYRKGPGSPFPVGLYDLEALLLAAHADTEYLPIDKSRIAFSGFSAGGCLALGLCQLPKVRETVKPSAVIPVYPVVDQSIYPGERAHRRRYKTSLQGLRGNPTDLLSRMSPYFVWSYMPYGQDLRDPLLSPYFAPRELLPKHVWIVAAELDQLSHEAWRMACKLGGRREPPNSAEEKPGQEQPAAEGGKLITKDDERFYFKHEEQGGGSVQWLLVPDVVHGFNLLPPSMHGDKVSVEDARAKSVAYENEVGKWLHNVVWKD</sequence>
<feature type="region of interest" description="Disordered" evidence="2">
    <location>
        <begin position="288"/>
        <end position="310"/>
    </location>
</feature>
<reference evidence="5" key="1">
    <citation type="submission" date="2016-02" db="EMBL/GenBank/DDBJ databases">
        <title>Draft genome sequence of Microdochium bolleyi, a fungal endophyte of beachgrass.</title>
        <authorList>
            <consortium name="DOE Joint Genome Institute"/>
            <person name="David A.S."/>
            <person name="May G."/>
            <person name="Haridas S."/>
            <person name="Lim J."/>
            <person name="Wang M."/>
            <person name="Labutti K."/>
            <person name="Lipzen A."/>
            <person name="Barry K."/>
            <person name="Grigoriev I.V."/>
        </authorList>
    </citation>
    <scope>NUCLEOTIDE SEQUENCE [LARGE SCALE GENOMIC DNA]</scope>
    <source>
        <strain evidence="5">J235TASD1</strain>
    </source>
</reference>